<dbReference type="SUPFAM" id="SSF56300">
    <property type="entry name" value="Metallo-dependent phosphatases"/>
    <property type="match status" value="1"/>
</dbReference>
<comment type="caution">
    <text evidence="2">The sequence shown here is derived from an EMBL/GenBank/DDBJ whole genome shotgun (WGS) entry which is preliminary data.</text>
</comment>
<protein>
    <recommendedName>
        <fullName evidence="1">Calcineurin-like phosphoesterase domain-containing protein</fullName>
    </recommendedName>
</protein>
<dbReference type="InterPro" id="IPR004843">
    <property type="entry name" value="Calcineurin-like_PHP"/>
</dbReference>
<dbReference type="Pfam" id="PF00149">
    <property type="entry name" value="Metallophos"/>
    <property type="match status" value="1"/>
</dbReference>
<dbReference type="GO" id="GO:0016787">
    <property type="term" value="F:hydrolase activity"/>
    <property type="evidence" value="ECO:0007669"/>
    <property type="project" value="InterPro"/>
</dbReference>
<dbReference type="EMBL" id="BDEV01000006">
    <property type="protein sequence ID" value="GCD61073.1"/>
    <property type="molecule type" value="Genomic_DNA"/>
</dbReference>
<organism evidence="2 3">
    <name type="scientific">Acetobacter pasteurianus NBRC 3278</name>
    <dbReference type="NCBI Taxonomy" id="1226660"/>
    <lineage>
        <taxon>Bacteria</taxon>
        <taxon>Pseudomonadati</taxon>
        <taxon>Pseudomonadota</taxon>
        <taxon>Alphaproteobacteria</taxon>
        <taxon>Acetobacterales</taxon>
        <taxon>Acetobacteraceae</taxon>
        <taxon>Acetobacter</taxon>
    </lineage>
</organism>
<dbReference type="PANTHER" id="PTHR30337">
    <property type="entry name" value="COMPONENT OF ATP-DEPENDENT DSDNA EXONUCLEASE"/>
    <property type="match status" value="1"/>
</dbReference>
<feature type="domain" description="Calcineurin-like phosphoesterase" evidence="1">
    <location>
        <begin position="1"/>
        <end position="247"/>
    </location>
</feature>
<dbReference type="AlphaFoldDB" id="A0A401WZP9"/>
<evidence type="ECO:0000313" key="2">
    <source>
        <dbReference type="EMBL" id="GCD61073.1"/>
    </source>
</evidence>
<gene>
    <name evidence="2" type="ORF">NBRC3278_0166</name>
</gene>
<evidence type="ECO:0000313" key="3">
    <source>
        <dbReference type="Proteomes" id="UP000287385"/>
    </source>
</evidence>
<sequence>MKILHISDLHFKDENKNSIEMIVNALIKDINENIKENIDFIVFSGDLTYSADIMENIIEAYENSIGKIASELNIPNERIILCQGNHDISRKIVLENQGIIEKGIASQIIDRDSLNNLLSNGEKDKYSDLLFKRTHNFYSAIEKVKPVKEFYKDPLLEVNIFEYEEKTYGFCSFNSSWRSTGSGEGDRKKLLVGEYNVRRALAKIPDVDIKIAILHHPFDWLAEFDRRIIEPLMLGNFDLILQGHIHSSFPEGKVNSLGNCIIAQCGCLYQSSDYVNFYQIIDIDLNMEQIEFSMRTWFDSPRFVFDKAVNISSDGQIKFPFTPLSGQNKNPTGKIAVMAREVSRYKANEHISFEENDMQDFDKTFICPPLSPAEGDKE</sequence>
<dbReference type="InterPro" id="IPR029052">
    <property type="entry name" value="Metallo-depent_PP-like"/>
</dbReference>
<dbReference type="InterPro" id="IPR050535">
    <property type="entry name" value="DNA_Repair-Maintenance_Comp"/>
</dbReference>
<dbReference type="Gene3D" id="3.60.21.10">
    <property type="match status" value="1"/>
</dbReference>
<dbReference type="RefSeq" id="WP_124297971.1">
    <property type="nucleotide sequence ID" value="NZ_BDEV01000006.1"/>
</dbReference>
<proteinExistence type="predicted"/>
<accession>A0A401WZP9</accession>
<dbReference type="Proteomes" id="UP000287385">
    <property type="component" value="Unassembled WGS sequence"/>
</dbReference>
<reference evidence="2 3" key="1">
    <citation type="submission" date="2016-06" db="EMBL/GenBank/DDBJ databases">
        <title>Acetobacter pasteurianus NBRC 3278 whole genome sequencing project.</title>
        <authorList>
            <person name="Matsutani M."/>
            <person name="Shiwa Y."/>
            <person name="Okamoto-Kainuma A."/>
            <person name="Ishikawa M."/>
            <person name="Koizumi Y."/>
            <person name="Yoshikawa H."/>
            <person name="Yakushi T."/>
            <person name="Matsushita K."/>
        </authorList>
    </citation>
    <scope>NUCLEOTIDE SEQUENCE [LARGE SCALE GENOMIC DNA]</scope>
    <source>
        <strain evidence="2 3">NBRC 3278</strain>
    </source>
</reference>
<keyword evidence="3" id="KW-1185">Reference proteome</keyword>
<name>A0A401WZP9_ACEPA</name>
<evidence type="ECO:0000259" key="1">
    <source>
        <dbReference type="Pfam" id="PF00149"/>
    </source>
</evidence>